<name>A0ACC3T0K6_LIPKO</name>
<comment type="caution">
    <text evidence="1">The sequence shown here is derived from an EMBL/GenBank/DDBJ whole genome shotgun (WGS) entry which is preliminary data.</text>
</comment>
<reference evidence="2" key="1">
    <citation type="journal article" date="2024" name="Front. Bioeng. Biotechnol.">
        <title>Genome-scale model development and genomic sequencing of the oleaginous clade Lipomyces.</title>
        <authorList>
            <person name="Czajka J.J."/>
            <person name="Han Y."/>
            <person name="Kim J."/>
            <person name="Mondo S.J."/>
            <person name="Hofstad B.A."/>
            <person name="Robles A."/>
            <person name="Haridas S."/>
            <person name="Riley R."/>
            <person name="LaButti K."/>
            <person name="Pangilinan J."/>
            <person name="Andreopoulos W."/>
            <person name="Lipzen A."/>
            <person name="Yan J."/>
            <person name="Wang M."/>
            <person name="Ng V."/>
            <person name="Grigoriev I.V."/>
            <person name="Spatafora J.W."/>
            <person name="Magnuson J.K."/>
            <person name="Baker S.E."/>
            <person name="Pomraning K.R."/>
        </authorList>
    </citation>
    <scope>NUCLEOTIDE SEQUENCE [LARGE SCALE GENOMIC DNA]</scope>
    <source>
        <strain evidence="2">CBS 7786</strain>
    </source>
</reference>
<accession>A0ACC3T0K6</accession>
<organism evidence="1 2">
    <name type="scientific">Lipomyces kononenkoae</name>
    <name type="common">Yeast</name>
    <dbReference type="NCBI Taxonomy" id="34357"/>
    <lineage>
        <taxon>Eukaryota</taxon>
        <taxon>Fungi</taxon>
        <taxon>Dikarya</taxon>
        <taxon>Ascomycota</taxon>
        <taxon>Saccharomycotina</taxon>
        <taxon>Lipomycetes</taxon>
        <taxon>Lipomycetales</taxon>
        <taxon>Lipomycetaceae</taxon>
        <taxon>Lipomyces</taxon>
    </lineage>
</organism>
<sequence length="371" mass="40549">MNSLNLHDRPFYQQRRNYTVMTSQTQKAIVIQAPKVAELVTDRPFPTLRDDYILVETVAVALNPTDWKGIEFRSNSPGALVGCDYAGIVREVGKAVTKPFKKGDRICGFVHGSNDLQHEDGTFAEYIVVKGDLQIRMPDWLSFEEAATLGLGVATVGQGLYQALKLPLPSAPSKEKIPILIYGGSSASGVLGIQFATLSGYAPIATCSPHNFAMLKSLGAAAVFDYKDPDSVAKIREFANNNLKFAWDTISSESSAKFCADALSSTGGKYAALLDIRAPRDDIDSCWTIAYTIFGEQFTWPPASIPAVADDYEFGKKWCDVVSKLLLDSKIKAHKQRVGKEGLKGVLEGLQLLRENKVSGEKLVYRVGETP</sequence>
<evidence type="ECO:0000313" key="1">
    <source>
        <dbReference type="EMBL" id="KAK9237050.1"/>
    </source>
</evidence>
<dbReference type="EMBL" id="MU971375">
    <property type="protein sequence ID" value="KAK9237050.1"/>
    <property type="molecule type" value="Genomic_DNA"/>
</dbReference>
<evidence type="ECO:0000313" key="2">
    <source>
        <dbReference type="Proteomes" id="UP001433508"/>
    </source>
</evidence>
<dbReference type="Proteomes" id="UP001433508">
    <property type="component" value="Unassembled WGS sequence"/>
</dbReference>
<protein>
    <submittedName>
        <fullName evidence="1">Chaperonin 10-like protein</fullName>
    </submittedName>
</protein>
<gene>
    <name evidence="1" type="ORF">V1525DRAFT_405150</name>
</gene>
<proteinExistence type="predicted"/>
<keyword evidence="2" id="KW-1185">Reference proteome</keyword>